<gene>
    <name evidence="2" type="ORF">F7O84_14120</name>
</gene>
<organism evidence="2 3">
    <name type="scientific">Candidatus Galacturonatibacter soehngenii</name>
    <dbReference type="NCBI Taxonomy" id="2307010"/>
    <lineage>
        <taxon>Bacteria</taxon>
        <taxon>Bacillati</taxon>
        <taxon>Bacillota</taxon>
        <taxon>Clostridia</taxon>
        <taxon>Lachnospirales</taxon>
        <taxon>Lachnospiraceae</taxon>
        <taxon>Candidatus Galacturonatibacter</taxon>
    </lineage>
</organism>
<name>A0A7V7QLQ0_9FIRM</name>
<evidence type="ECO:0000313" key="3">
    <source>
        <dbReference type="Proteomes" id="UP000461768"/>
    </source>
</evidence>
<keyword evidence="2" id="KW-0489">Methyltransferase</keyword>
<sequence>MKYLKRTALKEISSNYDFIVGWGTGTLLKRNYNQNYFSMDFIVDGRGDNLNTKYEGIEICKPERLKELKGRILIVIYTIYEKEIKETIKELNVNADTIIYNLLEIEVVNRLLPIWNGKNADDIILLELITRLGLDKVNYLDIGVCHPIMRNNTFLFYELGYKGVLVEPNPEFHSLIEKYRSKDTLLKIGVSSEKGELYYYNFSKVPGLNTFVEEVAEHRRKLGFEYTKERVALESINTVIEENFDTYPQIIDIDVEGLDYQILSTFDATKYPVDIIMCECTNQDEALIELMLQKGYKVYAHTIENYIFVRINSL</sequence>
<dbReference type="Pfam" id="PF05050">
    <property type="entry name" value="Methyltransf_21"/>
    <property type="match status" value="1"/>
</dbReference>
<protein>
    <submittedName>
        <fullName evidence="2">FkbM family methyltransferase</fullName>
    </submittedName>
</protein>
<dbReference type="EMBL" id="WAGX01000005">
    <property type="protein sequence ID" value="KAB1438658.1"/>
    <property type="molecule type" value="Genomic_DNA"/>
</dbReference>
<evidence type="ECO:0000259" key="1">
    <source>
        <dbReference type="Pfam" id="PF05050"/>
    </source>
</evidence>
<dbReference type="RefSeq" id="WP_151146461.1">
    <property type="nucleotide sequence ID" value="NZ_WAGX01000005.1"/>
</dbReference>
<reference evidence="2 3" key="2">
    <citation type="submission" date="2020-02" db="EMBL/GenBank/DDBJ databases">
        <title>Candidatus Galacturonibacter soehngenii shows hetero-acetogenic catabolism of galacturonic acid but lacks a canonical carbon monoxide dehydrogenase/acetyl-CoA synthase complex.</title>
        <authorList>
            <person name="Diender M."/>
            <person name="Stouten G.R."/>
            <person name="Petersen J.F."/>
            <person name="Nielsen P.H."/>
            <person name="Dueholm M.S."/>
            <person name="Pronk J.T."/>
            <person name="Van Loosdrecht M.C.M."/>
        </authorList>
    </citation>
    <scope>NUCLEOTIDE SEQUENCE [LARGE SCALE GENOMIC DNA]</scope>
    <source>
        <strain evidence="2">GalUA</strain>
    </source>
</reference>
<reference evidence="2 3" key="1">
    <citation type="submission" date="2019-09" db="EMBL/GenBank/DDBJ databases">
        <authorList>
            <person name="Valk L.C."/>
        </authorList>
    </citation>
    <scope>NUCLEOTIDE SEQUENCE [LARGE SCALE GENOMIC DNA]</scope>
    <source>
        <strain evidence="2">GalUA</strain>
    </source>
</reference>
<dbReference type="Gene3D" id="3.40.50.150">
    <property type="entry name" value="Vaccinia Virus protein VP39"/>
    <property type="match status" value="1"/>
</dbReference>
<proteinExistence type="predicted"/>
<keyword evidence="3" id="KW-1185">Reference proteome</keyword>
<feature type="domain" description="Methyltransferase FkbM" evidence="1">
    <location>
        <begin position="141"/>
        <end position="297"/>
    </location>
</feature>
<dbReference type="InterPro" id="IPR006342">
    <property type="entry name" value="FkbM_mtfrase"/>
</dbReference>
<dbReference type="GO" id="GO:0032259">
    <property type="term" value="P:methylation"/>
    <property type="evidence" value="ECO:0007669"/>
    <property type="project" value="UniProtKB-KW"/>
</dbReference>
<accession>A0A7V7QLQ0</accession>
<dbReference type="Proteomes" id="UP000461768">
    <property type="component" value="Unassembled WGS sequence"/>
</dbReference>
<keyword evidence="2" id="KW-0808">Transferase</keyword>
<dbReference type="Gene3D" id="3.40.50.720">
    <property type="entry name" value="NAD(P)-binding Rossmann-like Domain"/>
    <property type="match status" value="1"/>
</dbReference>
<dbReference type="AlphaFoldDB" id="A0A7V7QLQ0"/>
<dbReference type="GO" id="GO:0008168">
    <property type="term" value="F:methyltransferase activity"/>
    <property type="evidence" value="ECO:0007669"/>
    <property type="project" value="UniProtKB-KW"/>
</dbReference>
<dbReference type="SUPFAM" id="SSF53335">
    <property type="entry name" value="S-adenosyl-L-methionine-dependent methyltransferases"/>
    <property type="match status" value="1"/>
</dbReference>
<comment type="caution">
    <text evidence="2">The sequence shown here is derived from an EMBL/GenBank/DDBJ whole genome shotgun (WGS) entry which is preliminary data.</text>
</comment>
<dbReference type="InterPro" id="IPR029063">
    <property type="entry name" value="SAM-dependent_MTases_sf"/>
</dbReference>
<dbReference type="OrthoDB" id="9801609at2"/>
<evidence type="ECO:0000313" key="2">
    <source>
        <dbReference type="EMBL" id="KAB1438658.1"/>
    </source>
</evidence>